<evidence type="ECO:0000259" key="2">
    <source>
        <dbReference type="Pfam" id="PF07885"/>
    </source>
</evidence>
<name>A0ABR9QPP2_9BACI</name>
<dbReference type="Gene3D" id="1.10.287.70">
    <property type="match status" value="1"/>
</dbReference>
<evidence type="ECO:0000313" key="4">
    <source>
        <dbReference type="Proteomes" id="UP001516662"/>
    </source>
</evidence>
<dbReference type="RefSeq" id="WP_193539772.1">
    <property type="nucleotide sequence ID" value="NZ_JADCLJ010000025.1"/>
</dbReference>
<keyword evidence="3" id="KW-0406">Ion transport</keyword>
<protein>
    <submittedName>
        <fullName evidence="3">Two pore domain potassium channel family protein</fullName>
    </submittedName>
</protein>
<keyword evidence="1" id="KW-0812">Transmembrane</keyword>
<dbReference type="InterPro" id="IPR013099">
    <property type="entry name" value="K_chnl_dom"/>
</dbReference>
<dbReference type="SUPFAM" id="SSF81324">
    <property type="entry name" value="Voltage-gated potassium channels"/>
    <property type="match status" value="1"/>
</dbReference>
<gene>
    <name evidence="3" type="ORF">IMZ08_20805</name>
</gene>
<keyword evidence="1" id="KW-1133">Transmembrane helix</keyword>
<feature type="transmembrane region" description="Helical" evidence="1">
    <location>
        <begin position="41"/>
        <end position="65"/>
    </location>
</feature>
<keyword evidence="1" id="KW-0472">Membrane</keyword>
<proteinExistence type="predicted"/>
<evidence type="ECO:0000313" key="3">
    <source>
        <dbReference type="EMBL" id="MBE4910480.1"/>
    </source>
</evidence>
<evidence type="ECO:0000256" key="1">
    <source>
        <dbReference type="SAM" id="Phobius"/>
    </source>
</evidence>
<dbReference type="GO" id="GO:0034220">
    <property type="term" value="P:monoatomic ion transmembrane transport"/>
    <property type="evidence" value="ECO:0007669"/>
    <property type="project" value="UniProtKB-KW"/>
</dbReference>
<reference evidence="3 4" key="1">
    <citation type="submission" date="2020-10" db="EMBL/GenBank/DDBJ databases">
        <title>Bacillus sp. HD4P25, an endophyte from a halophyte.</title>
        <authorList>
            <person name="Sun J.-Q."/>
        </authorList>
    </citation>
    <scope>NUCLEOTIDE SEQUENCE [LARGE SCALE GENOMIC DNA]</scope>
    <source>
        <strain evidence="3 4">YIM 93174</strain>
    </source>
</reference>
<sequence length="135" mass="15217">MFPLFILSMVIAGLVMSIKSLFSMSRKRNQYISFENIVLLFFIYITVLLGFGIIYTSFIMLGAPILIEDGKYISGDFFSVLQDSMYFSAITLFSVGYGDITPVGVGRWLSIIEALLGYIMPTAFVVRSVVNYERD</sequence>
<keyword evidence="3" id="KW-0407">Ion channel</keyword>
<dbReference type="EMBL" id="JADCLJ010000025">
    <property type="protein sequence ID" value="MBE4910480.1"/>
    <property type="molecule type" value="Genomic_DNA"/>
</dbReference>
<feature type="domain" description="Potassium channel" evidence="2">
    <location>
        <begin position="54"/>
        <end position="126"/>
    </location>
</feature>
<comment type="caution">
    <text evidence="3">The sequence shown here is derived from an EMBL/GenBank/DDBJ whole genome shotgun (WGS) entry which is preliminary data.</text>
</comment>
<dbReference type="Proteomes" id="UP001516662">
    <property type="component" value="Unassembled WGS sequence"/>
</dbReference>
<dbReference type="Pfam" id="PF07885">
    <property type="entry name" value="Ion_trans_2"/>
    <property type="match status" value="1"/>
</dbReference>
<keyword evidence="4" id="KW-1185">Reference proteome</keyword>
<accession>A0ABR9QPP2</accession>
<organism evidence="3 4">
    <name type="scientific">Litchfieldia luteola</name>
    <dbReference type="NCBI Taxonomy" id="682179"/>
    <lineage>
        <taxon>Bacteria</taxon>
        <taxon>Bacillati</taxon>
        <taxon>Bacillota</taxon>
        <taxon>Bacilli</taxon>
        <taxon>Bacillales</taxon>
        <taxon>Bacillaceae</taxon>
        <taxon>Litchfieldia</taxon>
    </lineage>
</organism>
<feature type="transmembrane region" description="Helical" evidence="1">
    <location>
        <begin position="108"/>
        <end position="130"/>
    </location>
</feature>
<keyword evidence="3" id="KW-0813">Transport</keyword>